<keyword evidence="5" id="KW-1185">Reference proteome</keyword>
<protein>
    <submittedName>
        <fullName evidence="4">Potassium channel family protein</fullName>
    </submittedName>
</protein>
<feature type="compositionally biased region" description="Acidic residues" evidence="1">
    <location>
        <begin position="324"/>
        <end position="334"/>
    </location>
</feature>
<accession>A0ABD5XZ72</accession>
<feature type="transmembrane region" description="Helical" evidence="2">
    <location>
        <begin position="88"/>
        <end position="109"/>
    </location>
</feature>
<reference evidence="4 5" key="1">
    <citation type="journal article" date="2019" name="Int. J. Syst. Evol. Microbiol.">
        <title>The Global Catalogue of Microorganisms (GCM) 10K type strain sequencing project: providing services to taxonomists for standard genome sequencing and annotation.</title>
        <authorList>
            <consortium name="The Broad Institute Genomics Platform"/>
            <consortium name="The Broad Institute Genome Sequencing Center for Infectious Disease"/>
            <person name="Wu L."/>
            <person name="Ma J."/>
        </authorList>
    </citation>
    <scope>NUCLEOTIDE SEQUENCE [LARGE SCALE GENOMIC DNA]</scope>
    <source>
        <strain evidence="4 5">XZYJT29</strain>
    </source>
</reference>
<dbReference type="AlphaFoldDB" id="A0ABD5XZ72"/>
<evidence type="ECO:0000313" key="4">
    <source>
        <dbReference type="EMBL" id="MFC7138800.1"/>
    </source>
</evidence>
<name>A0ABD5XZ72_9EURY</name>
<feature type="region of interest" description="Disordered" evidence="1">
    <location>
        <begin position="298"/>
        <end position="340"/>
    </location>
</feature>
<dbReference type="GeneID" id="78819042"/>
<dbReference type="SUPFAM" id="SSF81324">
    <property type="entry name" value="Voltage-gated potassium channels"/>
    <property type="match status" value="1"/>
</dbReference>
<keyword evidence="4" id="KW-0813">Transport</keyword>
<evidence type="ECO:0000259" key="3">
    <source>
        <dbReference type="Pfam" id="PF07885"/>
    </source>
</evidence>
<dbReference type="Gene3D" id="1.10.287.70">
    <property type="match status" value="1"/>
</dbReference>
<evidence type="ECO:0000256" key="2">
    <source>
        <dbReference type="SAM" id="Phobius"/>
    </source>
</evidence>
<evidence type="ECO:0000313" key="5">
    <source>
        <dbReference type="Proteomes" id="UP001596432"/>
    </source>
</evidence>
<feature type="domain" description="Potassium channel" evidence="3">
    <location>
        <begin position="99"/>
        <end position="181"/>
    </location>
</feature>
<dbReference type="GO" id="GO:0034220">
    <property type="term" value="P:monoatomic ion transmembrane transport"/>
    <property type="evidence" value="ECO:0007669"/>
    <property type="project" value="UniProtKB-KW"/>
</dbReference>
<comment type="caution">
    <text evidence="4">The sequence shown here is derived from an EMBL/GenBank/DDBJ whole genome shotgun (WGS) entry which is preliminary data.</text>
</comment>
<dbReference type="Pfam" id="PF07885">
    <property type="entry name" value="Ion_trans_2"/>
    <property type="match status" value="1"/>
</dbReference>
<proteinExistence type="predicted"/>
<keyword evidence="2" id="KW-0812">Transmembrane</keyword>
<feature type="transmembrane region" description="Helical" evidence="2">
    <location>
        <begin position="152"/>
        <end position="177"/>
    </location>
</feature>
<sequence>MGRTNGPCSPEQAAEIGHRSQRLVGAVNVAYLGLGVVLLTLAVTDLLWTTLWVDGGAGPLTSSLMAATWSALKSVGKQHSRLLSLSGPLVLSLTLLTWVGLLWSGWVLVFSAGANALDYTLGPEPVNWVGRMYFVAYTMFTMGNGDFSPTGGVWRIATSLTTGSGMVLVTLSVTYLINVLRAVVQKRSFASSVHGVGTRSESFVVTGWNGDDFDEHNLSLETLASQLSRIASQHNAYPILHYYRSAERRYALPIAVAVFDDAMSLFRFGVTPEDRPSEPLVERGRSSVEDYLKSVYTLPIEPADQPPPAPDLTRLREAGVPTVPDEEFADALGDESDRRRRTLGVVDSQAWQWSSNRDS</sequence>
<dbReference type="Proteomes" id="UP001596432">
    <property type="component" value="Unassembled WGS sequence"/>
</dbReference>
<keyword evidence="2" id="KW-0472">Membrane</keyword>
<dbReference type="RefSeq" id="WP_274324407.1">
    <property type="nucleotide sequence ID" value="NZ_CP118158.1"/>
</dbReference>
<keyword evidence="4" id="KW-0406">Ion transport</keyword>
<dbReference type="EMBL" id="JBHTAS010000001">
    <property type="protein sequence ID" value="MFC7138800.1"/>
    <property type="molecule type" value="Genomic_DNA"/>
</dbReference>
<keyword evidence="4" id="KW-0407">Ion channel</keyword>
<evidence type="ECO:0000256" key="1">
    <source>
        <dbReference type="SAM" id="MobiDB-lite"/>
    </source>
</evidence>
<organism evidence="4 5">
    <name type="scientific">Halosimplex aquaticum</name>
    <dbReference type="NCBI Taxonomy" id="3026162"/>
    <lineage>
        <taxon>Archaea</taxon>
        <taxon>Methanobacteriati</taxon>
        <taxon>Methanobacteriota</taxon>
        <taxon>Stenosarchaea group</taxon>
        <taxon>Halobacteria</taxon>
        <taxon>Halobacteriales</taxon>
        <taxon>Haloarculaceae</taxon>
        <taxon>Halosimplex</taxon>
    </lineage>
</organism>
<keyword evidence="2" id="KW-1133">Transmembrane helix</keyword>
<dbReference type="InterPro" id="IPR013099">
    <property type="entry name" value="K_chnl_dom"/>
</dbReference>
<feature type="transmembrane region" description="Helical" evidence="2">
    <location>
        <begin position="29"/>
        <end position="51"/>
    </location>
</feature>
<gene>
    <name evidence="4" type="ORF">ACFQMA_02980</name>
</gene>